<feature type="repeat" description="ANK" evidence="3">
    <location>
        <begin position="509"/>
        <end position="541"/>
    </location>
</feature>
<accession>A0A9P9E928</accession>
<feature type="repeat" description="ANK" evidence="3">
    <location>
        <begin position="691"/>
        <end position="723"/>
    </location>
</feature>
<dbReference type="InterPro" id="IPR002110">
    <property type="entry name" value="Ankyrin_rpt"/>
</dbReference>
<dbReference type="PANTHER" id="PTHR24123:SF33">
    <property type="entry name" value="PROTEIN HOS4"/>
    <property type="match status" value="1"/>
</dbReference>
<evidence type="ECO:0000313" key="4">
    <source>
        <dbReference type="EMBL" id="KAH7133178.1"/>
    </source>
</evidence>
<dbReference type="Proteomes" id="UP000717696">
    <property type="component" value="Unassembled WGS sequence"/>
</dbReference>
<feature type="repeat" description="ANK" evidence="3">
    <location>
        <begin position="607"/>
        <end position="639"/>
    </location>
</feature>
<feature type="repeat" description="ANK" evidence="3">
    <location>
        <begin position="724"/>
        <end position="756"/>
    </location>
</feature>
<dbReference type="SUPFAM" id="SSF48403">
    <property type="entry name" value="Ankyrin repeat"/>
    <property type="match status" value="2"/>
</dbReference>
<keyword evidence="1" id="KW-0677">Repeat</keyword>
<evidence type="ECO:0000256" key="3">
    <source>
        <dbReference type="PROSITE-ProRule" id="PRU00023"/>
    </source>
</evidence>
<name>A0A9P9E928_9HYPO</name>
<feature type="repeat" description="ANK" evidence="3">
    <location>
        <begin position="377"/>
        <end position="409"/>
    </location>
</feature>
<proteinExistence type="predicted"/>
<dbReference type="AlphaFoldDB" id="A0A9P9E928"/>
<keyword evidence="2 3" id="KW-0040">ANK repeat</keyword>
<dbReference type="PANTHER" id="PTHR24123">
    <property type="entry name" value="ANKYRIN REPEAT-CONTAINING"/>
    <property type="match status" value="1"/>
</dbReference>
<feature type="repeat" description="ANK" evidence="3">
    <location>
        <begin position="791"/>
        <end position="823"/>
    </location>
</feature>
<evidence type="ECO:0000313" key="5">
    <source>
        <dbReference type="Proteomes" id="UP000717696"/>
    </source>
</evidence>
<feature type="repeat" description="ANK" evidence="3">
    <location>
        <begin position="640"/>
        <end position="672"/>
    </location>
</feature>
<comment type="caution">
    <text evidence="4">The sequence shown here is derived from an EMBL/GenBank/DDBJ whole genome shotgun (WGS) entry which is preliminary data.</text>
</comment>
<dbReference type="Pfam" id="PF00023">
    <property type="entry name" value="Ank"/>
    <property type="match status" value="1"/>
</dbReference>
<protein>
    <submittedName>
        <fullName evidence="4">Ankyrin repeat-containing domain protein</fullName>
    </submittedName>
</protein>
<dbReference type="PROSITE" id="PS50088">
    <property type="entry name" value="ANK_REPEAT"/>
    <property type="match status" value="12"/>
</dbReference>
<dbReference type="OrthoDB" id="4772757at2759"/>
<dbReference type="Gene3D" id="1.25.40.20">
    <property type="entry name" value="Ankyrin repeat-containing domain"/>
    <property type="match status" value="4"/>
</dbReference>
<dbReference type="InterPro" id="IPR036770">
    <property type="entry name" value="Ankyrin_rpt-contain_sf"/>
</dbReference>
<dbReference type="PRINTS" id="PR01415">
    <property type="entry name" value="ANKYRIN"/>
</dbReference>
<evidence type="ECO:0000256" key="1">
    <source>
        <dbReference type="ARBA" id="ARBA00022737"/>
    </source>
</evidence>
<sequence length="841" mass="91382">MIYVMNSLDCFIRTFTFSSFRPYIHNLPLLATTVNFPTSFHAILSSAQDVGGAPACAAPVTGARDIQQIQSPGRETLGCGQRQNRSIQTSSLSTLSGAGSFSEAEFRLAGVAARLDSLYKLAARIRSPRNRPPRLTKDLYKHIPENQRAEYIRNQEHIETTRVAYVQRQQLGRDMTDIPPPPMPTEPQKTVVKPQAPTTVAQPVPPISLATSATKIDVDTPGLDDPNGRGFGLPLAPVHLAESTYFSCPYCGILCLARYLSQDQWRVWHCHVHEEEFETQPDYMQHLREKPLEHAPEDSSAEMVAAVVGASSKPHRDCPFCPTEFSDVATMHRHALDGGSDNERNDERLLRAVVKGDEAAVQSLLAQGANIHVKNNYKQTPLHVAASTGHKDIVRVLLDLGASIEAKDHEELTPLHTAPAKGNEQIVQLLLERGADPEAVDDDDETPLILAAELGQDAIAQLLLGRGADTEAVGGMFIKETPLSHAARRGHESIFVLDQGVYLEQWDGNAKTPLLLAAEHGREGVVRLLLDRGADMEAVDDRRRTPLSWAAGEGHEAVTQLLLYQGAAIAAIDLYGMTPLFQPASEGHVAVVKSPLDWGGIEAEVENSKKSLLCAIQRGHCTIVQLLLDRGANVDGEDNSSITPLSYAVMSSNERIIQLLLDRSAEKETTAYSHGTDLIDNGADTEIQDGDMQRLLHIAAKHGHEAVVQMLLNNGTAIEVQDNQRQRPMHMAAQQGHADVVRLLLSSGAFIEEIGASCAKSPFHLASEHGHEIVSRQLLDHGAGAEVVDDSGRTPLLCAAAEGHVAVVQLLLDRGAHLEAHDLSGRKSLSLAYVGGHRAVV</sequence>
<feature type="repeat" description="ANK" evidence="3">
    <location>
        <begin position="443"/>
        <end position="475"/>
    </location>
</feature>
<dbReference type="PROSITE" id="PS50297">
    <property type="entry name" value="ANK_REP_REGION"/>
    <property type="match status" value="10"/>
</dbReference>
<feature type="repeat" description="ANK" evidence="3">
    <location>
        <begin position="542"/>
        <end position="574"/>
    </location>
</feature>
<dbReference type="SMART" id="SM00248">
    <property type="entry name" value="ANK"/>
    <property type="match status" value="12"/>
</dbReference>
<feature type="repeat" description="ANK" evidence="3">
    <location>
        <begin position="344"/>
        <end position="376"/>
    </location>
</feature>
<reference evidence="4" key="1">
    <citation type="journal article" date="2021" name="Nat. Commun.">
        <title>Genetic determinants of endophytism in the Arabidopsis root mycobiome.</title>
        <authorList>
            <person name="Mesny F."/>
            <person name="Miyauchi S."/>
            <person name="Thiergart T."/>
            <person name="Pickel B."/>
            <person name="Atanasova L."/>
            <person name="Karlsson M."/>
            <person name="Huettel B."/>
            <person name="Barry K.W."/>
            <person name="Haridas S."/>
            <person name="Chen C."/>
            <person name="Bauer D."/>
            <person name="Andreopoulos W."/>
            <person name="Pangilinan J."/>
            <person name="LaButti K."/>
            <person name="Riley R."/>
            <person name="Lipzen A."/>
            <person name="Clum A."/>
            <person name="Drula E."/>
            <person name="Henrissat B."/>
            <person name="Kohler A."/>
            <person name="Grigoriev I.V."/>
            <person name="Martin F.M."/>
            <person name="Hacquard S."/>
        </authorList>
    </citation>
    <scope>NUCLEOTIDE SEQUENCE</scope>
    <source>
        <strain evidence="4">MPI-CAGE-AT-0021</strain>
    </source>
</reference>
<gene>
    <name evidence="4" type="ORF">B0J13DRAFT_641764</name>
</gene>
<dbReference type="EMBL" id="JAGMUU010000018">
    <property type="protein sequence ID" value="KAH7133178.1"/>
    <property type="molecule type" value="Genomic_DNA"/>
</dbReference>
<feature type="repeat" description="ANK" evidence="3">
    <location>
        <begin position="410"/>
        <end position="442"/>
    </location>
</feature>
<organism evidence="4 5">
    <name type="scientific">Dactylonectria estremocensis</name>
    <dbReference type="NCBI Taxonomy" id="1079267"/>
    <lineage>
        <taxon>Eukaryota</taxon>
        <taxon>Fungi</taxon>
        <taxon>Dikarya</taxon>
        <taxon>Ascomycota</taxon>
        <taxon>Pezizomycotina</taxon>
        <taxon>Sordariomycetes</taxon>
        <taxon>Hypocreomycetidae</taxon>
        <taxon>Hypocreales</taxon>
        <taxon>Nectriaceae</taxon>
        <taxon>Dactylonectria</taxon>
    </lineage>
</organism>
<evidence type="ECO:0000256" key="2">
    <source>
        <dbReference type="ARBA" id="ARBA00023043"/>
    </source>
</evidence>
<dbReference type="Pfam" id="PF12796">
    <property type="entry name" value="Ank_2"/>
    <property type="match status" value="5"/>
</dbReference>
<keyword evidence="5" id="KW-1185">Reference proteome</keyword>
<dbReference type="InterPro" id="IPR051165">
    <property type="entry name" value="Multifunctional_ANK_Repeat"/>
</dbReference>
<feature type="repeat" description="ANK" evidence="3">
    <location>
        <begin position="758"/>
        <end position="790"/>
    </location>
</feature>